<reference evidence="3 4" key="1">
    <citation type="submission" date="2019-08" db="EMBL/GenBank/DDBJ databases">
        <title>Whole genome of Aphis craccivora.</title>
        <authorList>
            <person name="Voronova N.V."/>
            <person name="Shulinski R.S."/>
            <person name="Bandarenka Y.V."/>
            <person name="Zhorov D.G."/>
            <person name="Warner D."/>
        </authorList>
    </citation>
    <scope>NUCLEOTIDE SEQUENCE [LARGE SCALE GENOMIC DNA]</scope>
    <source>
        <strain evidence="3">180601</strain>
        <tissue evidence="3">Whole Body</tissue>
    </source>
</reference>
<dbReference type="Proteomes" id="UP000478052">
    <property type="component" value="Unassembled WGS sequence"/>
</dbReference>
<dbReference type="AlphaFoldDB" id="A0A6G0VMR1"/>
<proteinExistence type="predicted"/>
<organism evidence="3 4">
    <name type="scientific">Aphis craccivora</name>
    <name type="common">Cowpea aphid</name>
    <dbReference type="NCBI Taxonomy" id="307492"/>
    <lineage>
        <taxon>Eukaryota</taxon>
        <taxon>Metazoa</taxon>
        <taxon>Ecdysozoa</taxon>
        <taxon>Arthropoda</taxon>
        <taxon>Hexapoda</taxon>
        <taxon>Insecta</taxon>
        <taxon>Pterygota</taxon>
        <taxon>Neoptera</taxon>
        <taxon>Paraneoptera</taxon>
        <taxon>Hemiptera</taxon>
        <taxon>Sternorrhyncha</taxon>
        <taxon>Aphidomorpha</taxon>
        <taxon>Aphidoidea</taxon>
        <taxon>Aphididae</taxon>
        <taxon>Aphidini</taxon>
        <taxon>Aphis</taxon>
        <taxon>Aphis</taxon>
    </lineage>
</organism>
<evidence type="ECO:0000259" key="2">
    <source>
        <dbReference type="Pfam" id="PF10545"/>
    </source>
</evidence>
<dbReference type="GO" id="GO:0005667">
    <property type="term" value="C:transcription regulator complex"/>
    <property type="evidence" value="ECO:0007669"/>
    <property type="project" value="TreeGrafter"/>
</dbReference>
<feature type="domain" description="MADF" evidence="2">
    <location>
        <begin position="4"/>
        <end position="47"/>
    </location>
</feature>
<dbReference type="GO" id="GO:0006357">
    <property type="term" value="P:regulation of transcription by RNA polymerase II"/>
    <property type="evidence" value="ECO:0007669"/>
    <property type="project" value="TreeGrafter"/>
</dbReference>
<dbReference type="Pfam" id="PF10545">
    <property type="entry name" value="MADF_DNA_bdg"/>
    <property type="match status" value="1"/>
</dbReference>
<gene>
    <name evidence="3" type="ORF">FWK35_00037803</name>
</gene>
<dbReference type="PANTHER" id="PTHR12243">
    <property type="entry name" value="MADF DOMAIN TRANSCRIPTION FACTOR"/>
    <property type="match status" value="1"/>
</dbReference>
<feature type="non-terminal residue" evidence="3">
    <location>
        <position position="214"/>
    </location>
</feature>
<evidence type="ECO:0000256" key="1">
    <source>
        <dbReference type="SAM" id="MobiDB-lite"/>
    </source>
</evidence>
<dbReference type="EMBL" id="VUJU01014770">
    <property type="protein sequence ID" value="KAF0700974.1"/>
    <property type="molecule type" value="Genomic_DNA"/>
</dbReference>
<comment type="caution">
    <text evidence="3">The sequence shown here is derived from an EMBL/GenBank/DDBJ whole genome shotgun (WGS) entry which is preliminary data.</text>
</comment>
<dbReference type="OrthoDB" id="6614687at2759"/>
<protein>
    <submittedName>
        <fullName evidence="3">Transcription factor Adf-1-like</fullName>
    </submittedName>
</protein>
<dbReference type="InterPro" id="IPR006578">
    <property type="entry name" value="MADF-dom"/>
</dbReference>
<accession>A0A6G0VMR1</accession>
<dbReference type="InterPro" id="IPR039353">
    <property type="entry name" value="TF_Adf1"/>
</dbReference>
<evidence type="ECO:0000313" key="3">
    <source>
        <dbReference type="EMBL" id="KAF0700974.1"/>
    </source>
</evidence>
<feature type="compositionally biased region" description="Acidic residues" evidence="1">
    <location>
        <begin position="61"/>
        <end position="71"/>
    </location>
</feature>
<name>A0A6G0VMR1_APHCR</name>
<dbReference type="PANTHER" id="PTHR12243:SF60">
    <property type="entry name" value="SI:CH211-15D5.12-RELATED"/>
    <property type="match status" value="1"/>
</dbReference>
<evidence type="ECO:0000313" key="4">
    <source>
        <dbReference type="Proteomes" id="UP000478052"/>
    </source>
</evidence>
<sequence>MNSALCESKWTNLGDQYRKSLKKKETVSGQTAKNMKKYKYKDQLSFLKPYIQERDTISNINDEESNTDDEGLGNMENGQDESFEVNVVDKPDITEDDTAIVLQTSAVNRSTSGKIKKRCEEKPVESASSILMKYFIKENEKELKEKSPSADPVDSFLNGIGVTMKTFTPFYLNLAKSKIFSIVQDIDMQQIMENQKPETNSYNNHTPATSLFQM</sequence>
<keyword evidence="4" id="KW-1185">Reference proteome</keyword>
<feature type="region of interest" description="Disordered" evidence="1">
    <location>
        <begin position="57"/>
        <end position="78"/>
    </location>
</feature>
<dbReference type="GO" id="GO:0005634">
    <property type="term" value="C:nucleus"/>
    <property type="evidence" value="ECO:0007669"/>
    <property type="project" value="TreeGrafter"/>
</dbReference>